<organism evidence="2 3">
    <name type="scientific">Hydrogenophaga aromaticivorans</name>
    <dbReference type="NCBI Taxonomy" id="2610898"/>
    <lineage>
        <taxon>Bacteria</taxon>
        <taxon>Pseudomonadati</taxon>
        <taxon>Pseudomonadota</taxon>
        <taxon>Betaproteobacteria</taxon>
        <taxon>Burkholderiales</taxon>
        <taxon>Comamonadaceae</taxon>
        <taxon>Hydrogenophaga</taxon>
    </lineage>
</organism>
<name>A0A7Y8GXL7_9BURK</name>
<comment type="caution">
    <text evidence="2">The sequence shown here is derived from an EMBL/GenBank/DDBJ whole genome shotgun (WGS) entry which is preliminary data.</text>
</comment>
<sequence>MTVHYTNRPELTMIGGQLSAEYILGLKAELDRLRKQWAELPAIIDKRQKLYEAALLFAPEGFDPDASVEPIDAGAQDGEGVEEDEEPKAGTSDAGFSIEVGGPADFALSPTEHHSSKTTWISAVREVLKLVEKGIPHKELLVLIRQTHPELPVSNGEKGFYNAVFRLTERKELVKQGGLLYATSVVQTMEARGEKLPEAPEHQVRRGSSGEIVLEVLKAYPNGLTGPELRKVVSQMPNAAKSLREHGQYIYNILATLMGTGAVVKNGAIYQLAKEEP</sequence>
<dbReference type="AlphaFoldDB" id="A0A7Y8GXL7"/>
<evidence type="ECO:0000256" key="1">
    <source>
        <dbReference type="SAM" id="MobiDB-lite"/>
    </source>
</evidence>
<evidence type="ECO:0000313" key="3">
    <source>
        <dbReference type="Proteomes" id="UP000545507"/>
    </source>
</evidence>
<dbReference type="Proteomes" id="UP000545507">
    <property type="component" value="Unassembled WGS sequence"/>
</dbReference>
<accession>A0A7Y8GXL7</accession>
<feature type="region of interest" description="Disordered" evidence="1">
    <location>
        <begin position="65"/>
        <end position="95"/>
    </location>
</feature>
<protein>
    <submittedName>
        <fullName evidence="2">Uncharacterized protein</fullName>
    </submittedName>
</protein>
<evidence type="ECO:0000313" key="2">
    <source>
        <dbReference type="EMBL" id="NWF46750.1"/>
    </source>
</evidence>
<reference evidence="2 3" key="1">
    <citation type="submission" date="2019-09" db="EMBL/GenBank/DDBJ databases">
        <title>Hydrogenophaga aromatica sp. nov., isolated from a para-xylene-degrading enrichment culture.</title>
        <authorList>
            <person name="Tancsics A."/>
            <person name="Banerjee S."/>
        </authorList>
    </citation>
    <scope>NUCLEOTIDE SEQUENCE [LARGE SCALE GENOMIC DNA]</scope>
    <source>
        <strain evidence="2 3">D2P1</strain>
    </source>
</reference>
<proteinExistence type="predicted"/>
<keyword evidence="3" id="KW-1185">Reference proteome</keyword>
<gene>
    <name evidence="2" type="ORF">F3K02_16040</name>
</gene>
<dbReference type="RefSeq" id="WP_177136652.1">
    <property type="nucleotide sequence ID" value="NZ_VYGV01000015.1"/>
</dbReference>
<dbReference type="EMBL" id="VYGV01000015">
    <property type="protein sequence ID" value="NWF46750.1"/>
    <property type="molecule type" value="Genomic_DNA"/>
</dbReference>